<evidence type="ECO:0008006" key="3">
    <source>
        <dbReference type="Google" id="ProtNLM"/>
    </source>
</evidence>
<sequence>MKFLINPKPWTMKWKTLLLRTMAVFVIFFIAGCDSGNGDDPKTDCGPSYCISDLAGTWNATELTFSACSGEGFFDLIAEGGSASLVIQTNGRFTLTVTFPDGSETFTGRMYFEDSTFFAIQFDEDPPDDPTYFGDTLSGNTFRLNGGPETAEFDFNDDGNDECASVDLTVVKS</sequence>
<dbReference type="Proteomes" id="UP000625780">
    <property type="component" value="Unassembled WGS sequence"/>
</dbReference>
<gene>
    <name evidence="1" type="ORF">GCM10011361_06170</name>
</gene>
<dbReference type="PROSITE" id="PS51257">
    <property type="entry name" value="PROKAR_LIPOPROTEIN"/>
    <property type="match status" value="1"/>
</dbReference>
<keyword evidence="2" id="KW-1185">Reference proteome</keyword>
<proteinExistence type="predicted"/>
<dbReference type="EMBL" id="BMFH01000001">
    <property type="protein sequence ID" value="GGD41874.1"/>
    <property type="molecule type" value="Genomic_DNA"/>
</dbReference>
<accession>A0ABQ1QSA4</accession>
<evidence type="ECO:0000313" key="2">
    <source>
        <dbReference type="Proteomes" id="UP000625780"/>
    </source>
</evidence>
<evidence type="ECO:0000313" key="1">
    <source>
        <dbReference type="EMBL" id="GGD41874.1"/>
    </source>
</evidence>
<protein>
    <recommendedName>
        <fullName evidence="3">Lipocalin-like domain-containing protein</fullName>
    </recommendedName>
</protein>
<organism evidence="1 2">
    <name type="scientific">Muriicola marianensis</name>
    <dbReference type="NCBI Taxonomy" id="1324801"/>
    <lineage>
        <taxon>Bacteria</taxon>
        <taxon>Pseudomonadati</taxon>
        <taxon>Bacteroidota</taxon>
        <taxon>Flavobacteriia</taxon>
        <taxon>Flavobacteriales</taxon>
        <taxon>Flavobacteriaceae</taxon>
        <taxon>Muriicola</taxon>
    </lineage>
</organism>
<name>A0ABQ1QSA4_9FLAO</name>
<reference evidence="2" key="1">
    <citation type="journal article" date="2019" name="Int. J. Syst. Evol. Microbiol.">
        <title>The Global Catalogue of Microorganisms (GCM) 10K type strain sequencing project: providing services to taxonomists for standard genome sequencing and annotation.</title>
        <authorList>
            <consortium name="The Broad Institute Genomics Platform"/>
            <consortium name="The Broad Institute Genome Sequencing Center for Infectious Disease"/>
            <person name="Wu L."/>
            <person name="Ma J."/>
        </authorList>
    </citation>
    <scope>NUCLEOTIDE SEQUENCE [LARGE SCALE GENOMIC DNA]</scope>
    <source>
        <strain evidence="2">CGMCC 1.12606</strain>
    </source>
</reference>
<comment type="caution">
    <text evidence="1">The sequence shown here is derived from an EMBL/GenBank/DDBJ whole genome shotgun (WGS) entry which is preliminary data.</text>
</comment>